<dbReference type="GO" id="GO:0003677">
    <property type="term" value="F:DNA binding"/>
    <property type="evidence" value="ECO:0007669"/>
    <property type="project" value="UniProtKB-KW"/>
</dbReference>
<evidence type="ECO:0000256" key="10">
    <source>
        <dbReference type="ARBA" id="ARBA00023125"/>
    </source>
</evidence>
<dbReference type="GO" id="GO:0005524">
    <property type="term" value="F:ATP binding"/>
    <property type="evidence" value="ECO:0007669"/>
    <property type="project" value="UniProtKB-KW"/>
</dbReference>
<evidence type="ECO:0000313" key="18">
    <source>
        <dbReference type="EMBL" id="AWX36186.1"/>
    </source>
</evidence>
<evidence type="ECO:0000256" key="15">
    <source>
        <dbReference type="PIRNR" id="PIRNR003383"/>
    </source>
</evidence>
<dbReference type="Pfam" id="PF00524">
    <property type="entry name" value="PPV_E1_N"/>
    <property type="match status" value="1"/>
</dbReference>
<feature type="compositionally biased region" description="Low complexity" evidence="16">
    <location>
        <begin position="138"/>
        <end position="152"/>
    </location>
</feature>
<dbReference type="GO" id="GO:0016887">
    <property type="term" value="F:ATP hydrolysis activity"/>
    <property type="evidence" value="ECO:0007669"/>
    <property type="project" value="RHEA"/>
</dbReference>
<sequence length="608" mass="68931">MAEPKGITDSNDGTIGGDWYLVQEAECVDSDSELEDLESLFEKSGSGEELETDLDEPDQGNSAALHNLLLLQDNDKDVLALKRKYLSPDCVKDLSPQLELVTISPRHGSSKRRLFDSLKNKDETAHNDAATLQTKKVSQSSLSSSNSSNSGSDLTEELLKSKNRKACALAAFKFTFGVSLTDLTRNFINNKTCSHNWVVLVLGANEDLIEKAKPFIERQCSYLQLIARYSEKGYLALYLLEFLTSKCRDTVQNMICTTLNVNDWQTILEPPKIRSMVSALYFYKKSFGGGSYVYGQYPDWLVKLTTVQHQTATETFELCQMIQYAYDNDLTDECEIAYRYAQYAEENSNAAAWLKTNNQAKYVRDCARMVQLYKQQEMRNMTMSEYITFHCRKAASGGDWKTVMKLLRYQDVNGVHFLTCLKDLLSGKAKKHCMVIYGPPDTGKSHFCFSLISFLKGRVVTFVNSKSHFWLMPLANAKIALLDDATEVCWNYIDNYMRTGLDGNSVSVDVKYKAPMQLVLPPLLITTNVPIPTMDKYSYLKNRTMCFEFPKKCLFDETGNPVFNLTDSTWKDFFLHLAPQLGLELNLEEDGENSTSFRCMPRPHADAD</sequence>
<feature type="compositionally biased region" description="Acidic residues" evidence="16">
    <location>
        <begin position="48"/>
        <end position="58"/>
    </location>
</feature>
<dbReference type="InterPro" id="IPR016393">
    <property type="entry name" value="Rep_E1_papillomaV"/>
</dbReference>
<feature type="region of interest" description="Disordered" evidence="16">
    <location>
        <begin position="41"/>
        <end position="60"/>
    </location>
</feature>
<keyword evidence="5 15" id="KW-0235">DNA replication</keyword>
<evidence type="ECO:0000256" key="16">
    <source>
        <dbReference type="SAM" id="MobiDB-lite"/>
    </source>
</evidence>
<comment type="function">
    <text evidence="14">ATP-dependent DNA 3'-5' helicase required for initiation of viral DNA replication. It forms a complex with the viral E2 protein. The E1-E2 complex binds to the replication origin which contains binding sites for both proteins. During the initial step, a dimer of E1 interacts with a dimer of protein E2 leading to a complex that binds the viral origin of replication with high specificity. Then, a second dimer of E1 displaces the E2 dimer in an ATP-dependent manner to form the E1 tetramer. Following this, two E1 monomers are added to each half of the site, which results in the formation of two E1 trimers on the viral ori. Subsequently, two hexamers will be created. The double hexamer acts as a bi-directional helicase machinery and unwinds the viral DNA and then recruits the host DNA polymerase to start replication.</text>
</comment>
<keyword evidence="7 15" id="KW-0378">Hydrolase</keyword>
<dbReference type="InterPro" id="IPR027417">
    <property type="entry name" value="P-loop_NTPase"/>
</dbReference>
<evidence type="ECO:0000256" key="9">
    <source>
        <dbReference type="ARBA" id="ARBA00022840"/>
    </source>
</evidence>
<dbReference type="Pfam" id="PF00519">
    <property type="entry name" value="PPV_E1_C"/>
    <property type="match status" value="1"/>
</dbReference>
<comment type="similarity">
    <text evidence="15">Belongs to the papillomaviridae E1 protein family.</text>
</comment>
<evidence type="ECO:0000256" key="14">
    <source>
        <dbReference type="ARBA" id="ARBA00093297"/>
    </source>
</evidence>
<accession>A0A2Z4LI52</accession>
<evidence type="ECO:0000256" key="8">
    <source>
        <dbReference type="ARBA" id="ARBA00022806"/>
    </source>
</evidence>
<dbReference type="PROSITE" id="PS51206">
    <property type="entry name" value="SF3_HELICASE_1"/>
    <property type="match status" value="1"/>
</dbReference>
<dbReference type="InterPro" id="IPR001177">
    <property type="entry name" value="PPV_DNA_helicase_E1_C"/>
</dbReference>
<dbReference type="InterPro" id="IPR014000">
    <property type="entry name" value="PPV_DNA_helicase_E1_N"/>
</dbReference>
<dbReference type="InterPro" id="IPR014015">
    <property type="entry name" value="Helicase_SF3_DNA-vir"/>
</dbReference>
<dbReference type="InterPro" id="IPR037102">
    <property type="entry name" value="Znf_lg_T-Ag_D1_dom_sf"/>
</dbReference>
<evidence type="ECO:0000256" key="2">
    <source>
        <dbReference type="ARBA" id="ARBA00022518"/>
    </source>
</evidence>
<comment type="function">
    <text evidence="15">ATP-dependent DNA helicase required for initiation of viral DNA replication. It forms a complex with the viral E2 protein. The E1-E2 complex binds to the replication origin which contains binding sites for both proteins.</text>
</comment>
<dbReference type="EC" id="5.6.2.4" evidence="15"/>
<evidence type="ECO:0000256" key="4">
    <source>
        <dbReference type="ARBA" id="ARBA00022562"/>
    </source>
</evidence>
<protein>
    <recommendedName>
        <fullName evidence="15">Replication protein E1</fullName>
        <ecNumber evidence="15">5.6.2.4</ecNumber>
    </recommendedName>
</protein>
<dbReference type="InterPro" id="IPR046832">
    <property type="entry name" value="PPV_E1_DBD"/>
</dbReference>
<name>A0A2Z4LI52_9PAPI</name>
<dbReference type="Pfam" id="PF20450">
    <property type="entry name" value="PPV_E1_DBD"/>
    <property type="match status" value="1"/>
</dbReference>
<dbReference type="PIRSF" id="PIRSF003383">
    <property type="entry name" value="Rep_E1_papillomaV"/>
    <property type="match status" value="1"/>
</dbReference>
<dbReference type="SUPFAM" id="SSF55464">
    <property type="entry name" value="Origin of replication-binding domain, RBD-like"/>
    <property type="match status" value="1"/>
</dbReference>
<dbReference type="EMBL" id="MH512005">
    <property type="protein sequence ID" value="AWX36186.1"/>
    <property type="molecule type" value="Genomic_DNA"/>
</dbReference>
<evidence type="ECO:0000256" key="11">
    <source>
        <dbReference type="ARBA" id="ARBA00023235"/>
    </source>
</evidence>
<dbReference type="InterPro" id="IPR046935">
    <property type="entry name" value="PPV_E1_DBD_sf"/>
</dbReference>
<dbReference type="SUPFAM" id="SSF52540">
    <property type="entry name" value="P-loop containing nucleoside triphosphate hydrolases"/>
    <property type="match status" value="1"/>
</dbReference>
<evidence type="ECO:0000256" key="13">
    <source>
        <dbReference type="ARBA" id="ARBA00048988"/>
    </source>
</evidence>
<dbReference type="GO" id="GO:0042025">
    <property type="term" value="C:host cell nucleus"/>
    <property type="evidence" value="ECO:0007669"/>
    <property type="project" value="UniProtKB-SubCell"/>
</dbReference>
<keyword evidence="11" id="KW-0413">Isomerase</keyword>
<keyword evidence="8 15" id="KW-0347">Helicase</keyword>
<feature type="domain" description="SF3 helicase" evidence="17">
    <location>
        <begin position="398"/>
        <end position="562"/>
    </location>
</feature>
<evidence type="ECO:0000259" key="17">
    <source>
        <dbReference type="PROSITE" id="PS51206"/>
    </source>
</evidence>
<dbReference type="Gene3D" id="3.40.1310.10">
    <property type="match status" value="1"/>
</dbReference>
<keyword evidence="4" id="KW-1048">Host nucleus</keyword>
<keyword evidence="6 15" id="KW-0547">Nucleotide-binding</keyword>
<evidence type="ECO:0000256" key="6">
    <source>
        <dbReference type="ARBA" id="ARBA00022741"/>
    </source>
</evidence>
<dbReference type="Gene3D" id="3.40.50.300">
    <property type="entry name" value="P-loop containing nucleotide triphosphate hydrolases"/>
    <property type="match status" value="1"/>
</dbReference>
<reference evidence="18" key="1">
    <citation type="submission" date="2018-06" db="EMBL/GenBank/DDBJ databases">
        <title>The genital tract virome in dairy cattle.</title>
        <authorList>
            <person name="Ling Y."/>
            <person name="Liu Z."/>
            <person name="Zhang W."/>
        </authorList>
    </citation>
    <scope>NUCLEOTIDE SEQUENCE</scope>
    <source>
        <strain evidence="18">Ujs-21015</strain>
    </source>
</reference>
<dbReference type="Gene3D" id="1.10.10.510">
    <property type="entry name" value="Zinc finger, large T-antigen D1 domain"/>
    <property type="match status" value="1"/>
</dbReference>
<keyword evidence="9 15" id="KW-0067">ATP-binding</keyword>
<keyword evidence="10 15" id="KW-0238">DNA-binding</keyword>
<evidence type="ECO:0000256" key="1">
    <source>
        <dbReference type="ARBA" id="ARBA00004147"/>
    </source>
</evidence>
<comment type="subcellular location">
    <subcellularLocation>
        <location evidence="1">Host nucleus</location>
    </subcellularLocation>
</comment>
<keyword evidence="2 15" id="KW-0244">Early protein</keyword>
<feature type="region of interest" description="Disordered" evidence="16">
    <location>
        <begin position="125"/>
        <end position="154"/>
    </location>
</feature>
<proteinExistence type="inferred from homology"/>
<dbReference type="GO" id="GO:0006260">
    <property type="term" value="P:DNA replication"/>
    <property type="evidence" value="ECO:0007669"/>
    <property type="project" value="UniProtKB-KW"/>
</dbReference>
<evidence type="ECO:0000256" key="7">
    <source>
        <dbReference type="ARBA" id="ARBA00022801"/>
    </source>
</evidence>
<organism evidence="18">
    <name type="scientific">Bovine papillomavirus</name>
    <dbReference type="NCBI Taxonomy" id="10571"/>
    <lineage>
        <taxon>Viruses</taxon>
        <taxon>Monodnaviria</taxon>
        <taxon>Shotokuvirae</taxon>
        <taxon>Cossaviricota</taxon>
        <taxon>Papovaviricetes</taxon>
        <taxon>Zurhausenvirales</taxon>
        <taxon>Papillomaviridae</taxon>
    </lineage>
</organism>
<gene>
    <name evidence="18" type="primary">E1</name>
</gene>
<keyword evidence="3" id="KW-0597">Phosphoprotein</keyword>
<comment type="catalytic activity">
    <reaction evidence="13 15">
        <text>ATP + H2O = ADP + phosphate + H(+)</text>
        <dbReference type="Rhea" id="RHEA:13065"/>
        <dbReference type="ChEBI" id="CHEBI:15377"/>
        <dbReference type="ChEBI" id="CHEBI:15378"/>
        <dbReference type="ChEBI" id="CHEBI:30616"/>
        <dbReference type="ChEBI" id="CHEBI:43474"/>
        <dbReference type="ChEBI" id="CHEBI:456216"/>
        <dbReference type="EC" id="5.6.2.4"/>
    </reaction>
</comment>
<evidence type="ECO:0000256" key="5">
    <source>
        <dbReference type="ARBA" id="ARBA00022705"/>
    </source>
</evidence>
<dbReference type="GO" id="GO:0043138">
    <property type="term" value="F:3'-5' DNA helicase activity"/>
    <property type="evidence" value="ECO:0007669"/>
    <property type="project" value="UniProtKB-EC"/>
</dbReference>
<evidence type="ECO:0000256" key="12">
    <source>
        <dbReference type="ARBA" id="ARBA00034617"/>
    </source>
</evidence>
<evidence type="ECO:0000256" key="3">
    <source>
        <dbReference type="ARBA" id="ARBA00022553"/>
    </source>
</evidence>
<comment type="catalytic activity">
    <reaction evidence="12">
        <text>Couples ATP hydrolysis with the unwinding of duplex DNA by translocating in the 3'-5' direction.</text>
        <dbReference type="EC" id="5.6.2.4"/>
    </reaction>
</comment>